<organism evidence="1 2">
    <name type="scientific">Dermatophagoides pteronyssinus</name>
    <name type="common">European house dust mite</name>
    <dbReference type="NCBI Taxonomy" id="6956"/>
    <lineage>
        <taxon>Eukaryota</taxon>
        <taxon>Metazoa</taxon>
        <taxon>Ecdysozoa</taxon>
        <taxon>Arthropoda</taxon>
        <taxon>Chelicerata</taxon>
        <taxon>Arachnida</taxon>
        <taxon>Acari</taxon>
        <taxon>Acariformes</taxon>
        <taxon>Sarcoptiformes</taxon>
        <taxon>Astigmata</taxon>
        <taxon>Psoroptidia</taxon>
        <taxon>Analgoidea</taxon>
        <taxon>Pyroglyphidae</taxon>
        <taxon>Dermatophagoidinae</taxon>
        <taxon>Dermatophagoides</taxon>
    </lineage>
</organism>
<proteinExistence type="predicted"/>
<evidence type="ECO:0000313" key="2">
    <source>
        <dbReference type="Proteomes" id="UP000887458"/>
    </source>
</evidence>
<reference evidence="1 2" key="1">
    <citation type="journal article" date="2018" name="J. Allergy Clin. Immunol.">
        <title>High-quality assembly of Dermatophagoides pteronyssinus genome and transcriptome reveals a wide range of novel allergens.</title>
        <authorList>
            <person name="Liu X.Y."/>
            <person name="Yang K.Y."/>
            <person name="Wang M.Q."/>
            <person name="Kwok J.S."/>
            <person name="Zeng X."/>
            <person name="Yang Z."/>
            <person name="Xiao X.J."/>
            <person name="Lau C.P."/>
            <person name="Li Y."/>
            <person name="Huang Z.M."/>
            <person name="Ba J.G."/>
            <person name="Yim A.K."/>
            <person name="Ouyang C.Y."/>
            <person name="Ngai S.M."/>
            <person name="Chan T.F."/>
            <person name="Leung E.L."/>
            <person name="Liu L."/>
            <person name="Liu Z.G."/>
            <person name="Tsui S.K."/>
        </authorList>
    </citation>
    <scope>NUCLEOTIDE SEQUENCE [LARGE SCALE GENOMIC DNA]</scope>
    <source>
        <strain evidence="1">Derp</strain>
    </source>
</reference>
<evidence type="ECO:0000313" key="1">
    <source>
        <dbReference type="EMBL" id="KAH9425754.1"/>
    </source>
</evidence>
<gene>
    <name evidence="1" type="ORF">DERP_004972</name>
</gene>
<name>A0ABQ8JT01_DERPT</name>
<keyword evidence="2" id="KW-1185">Reference proteome</keyword>
<sequence>MNESSFTRCNLHLILYCYYSGDKWEKRLQYFFNIPVKINYESEIEFLSSSSLSCHSTNSQ</sequence>
<comment type="caution">
    <text evidence="1">The sequence shown here is derived from an EMBL/GenBank/DDBJ whole genome shotgun (WGS) entry which is preliminary data.</text>
</comment>
<dbReference type="Proteomes" id="UP000887458">
    <property type="component" value="Unassembled WGS sequence"/>
</dbReference>
<dbReference type="EMBL" id="NJHN03000017">
    <property type="protein sequence ID" value="KAH9425754.1"/>
    <property type="molecule type" value="Genomic_DNA"/>
</dbReference>
<protein>
    <submittedName>
        <fullName evidence="1">Uncharacterized protein</fullName>
    </submittedName>
</protein>
<accession>A0ABQ8JT01</accession>
<reference evidence="1 2" key="2">
    <citation type="journal article" date="2022" name="Mol. Biol. Evol.">
        <title>Comparative Genomics Reveals Insights into the Divergent Evolution of Astigmatic Mites and Household Pest Adaptations.</title>
        <authorList>
            <person name="Xiong Q."/>
            <person name="Wan A.T."/>
            <person name="Liu X."/>
            <person name="Fung C.S."/>
            <person name="Xiao X."/>
            <person name="Malainual N."/>
            <person name="Hou J."/>
            <person name="Wang L."/>
            <person name="Wang M."/>
            <person name="Yang K.Y."/>
            <person name="Cui Y."/>
            <person name="Leung E.L."/>
            <person name="Nong W."/>
            <person name="Shin S.K."/>
            <person name="Au S.W."/>
            <person name="Jeong K.Y."/>
            <person name="Chew F.T."/>
            <person name="Hui J.H."/>
            <person name="Leung T.F."/>
            <person name="Tungtrongchitr A."/>
            <person name="Zhong N."/>
            <person name="Liu Z."/>
            <person name="Tsui S.K."/>
        </authorList>
    </citation>
    <scope>NUCLEOTIDE SEQUENCE [LARGE SCALE GENOMIC DNA]</scope>
    <source>
        <strain evidence="1">Derp</strain>
    </source>
</reference>